<evidence type="ECO:0008006" key="4">
    <source>
        <dbReference type="Google" id="ProtNLM"/>
    </source>
</evidence>
<gene>
    <name evidence="2" type="ORF">SISNIDRAFT_5620</name>
</gene>
<organism evidence="2 3">
    <name type="scientific">Sistotremastrum niveocremeum HHB9708</name>
    <dbReference type="NCBI Taxonomy" id="1314777"/>
    <lineage>
        <taxon>Eukaryota</taxon>
        <taxon>Fungi</taxon>
        <taxon>Dikarya</taxon>
        <taxon>Basidiomycota</taxon>
        <taxon>Agaricomycotina</taxon>
        <taxon>Agaricomycetes</taxon>
        <taxon>Sistotremastrales</taxon>
        <taxon>Sistotremastraceae</taxon>
        <taxon>Sertulicium</taxon>
        <taxon>Sertulicium niveocremeum</taxon>
    </lineage>
</organism>
<dbReference type="STRING" id="1314777.A0A165AG35"/>
<dbReference type="Proteomes" id="UP000076722">
    <property type="component" value="Unassembled WGS sequence"/>
</dbReference>
<evidence type="ECO:0000313" key="3">
    <source>
        <dbReference type="Proteomes" id="UP000076722"/>
    </source>
</evidence>
<name>A0A165AG35_9AGAM</name>
<proteinExistence type="predicted"/>
<keyword evidence="3" id="KW-1185">Reference proteome</keyword>
<dbReference type="EMBL" id="KV419394">
    <property type="protein sequence ID" value="KZS98944.1"/>
    <property type="molecule type" value="Genomic_DNA"/>
</dbReference>
<sequence>MTEAELFGEVEVDPKVQGLGSELDDAITGTTTTDLKLQIRRLQRELEAAQTNQADASRTLVLQNLLDDANRMKSRYEQDYLATHREKLVLQNEIDEIRSGRISGDGSETSIALRQRLNETVDALESLRKEHAALSVTFDAQAQELIIAKSDLNLVNKDQLEILSTLRESVSEDKAGLESEVAKLRSSVKDLNDKNRMQLEQINKMLMEKVNLQSESIGQKEKMLERERDFR</sequence>
<protein>
    <recommendedName>
        <fullName evidence="4">Hook C-terminal domain-containing protein</fullName>
    </recommendedName>
</protein>
<evidence type="ECO:0000256" key="1">
    <source>
        <dbReference type="SAM" id="Coils"/>
    </source>
</evidence>
<reference evidence="2 3" key="1">
    <citation type="journal article" date="2016" name="Mol. Biol. Evol.">
        <title>Comparative Genomics of Early-Diverging Mushroom-Forming Fungi Provides Insights into the Origins of Lignocellulose Decay Capabilities.</title>
        <authorList>
            <person name="Nagy L.G."/>
            <person name="Riley R."/>
            <person name="Tritt A."/>
            <person name="Adam C."/>
            <person name="Daum C."/>
            <person name="Floudas D."/>
            <person name="Sun H."/>
            <person name="Yadav J.S."/>
            <person name="Pangilinan J."/>
            <person name="Larsson K.H."/>
            <person name="Matsuura K."/>
            <person name="Barry K."/>
            <person name="Labutti K."/>
            <person name="Kuo R."/>
            <person name="Ohm R.A."/>
            <person name="Bhattacharya S.S."/>
            <person name="Shirouzu T."/>
            <person name="Yoshinaga Y."/>
            <person name="Martin F.M."/>
            <person name="Grigoriev I.V."/>
            <person name="Hibbett D.S."/>
        </authorList>
    </citation>
    <scope>NUCLEOTIDE SEQUENCE [LARGE SCALE GENOMIC DNA]</scope>
    <source>
        <strain evidence="2 3">HHB9708</strain>
    </source>
</reference>
<dbReference type="OrthoDB" id="49395at2759"/>
<feature type="coiled-coil region" evidence="1">
    <location>
        <begin position="32"/>
        <end position="59"/>
    </location>
</feature>
<accession>A0A165AG35</accession>
<feature type="coiled-coil region" evidence="1">
    <location>
        <begin position="167"/>
        <end position="194"/>
    </location>
</feature>
<dbReference type="AlphaFoldDB" id="A0A165AG35"/>
<keyword evidence="1" id="KW-0175">Coiled coil</keyword>
<evidence type="ECO:0000313" key="2">
    <source>
        <dbReference type="EMBL" id="KZS98944.1"/>
    </source>
</evidence>